<dbReference type="Gene3D" id="3.90.190.10">
    <property type="entry name" value="Protein tyrosine phosphatase superfamily"/>
    <property type="match status" value="1"/>
</dbReference>
<comment type="caution">
    <text evidence="4">The sequence shown here is derived from an EMBL/GenBank/DDBJ whole genome shotgun (WGS) entry which is preliminary data.</text>
</comment>
<reference evidence="4" key="1">
    <citation type="submission" date="2021-01" db="EMBL/GenBank/DDBJ databases">
        <authorList>
            <person name="Eckstrom K.M.E."/>
        </authorList>
    </citation>
    <scope>NUCLEOTIDE SEQUENCE</scope>
    <source>
        <strain evidence="4">UVCC 0001</strain>
    </source>
</reference>
<dbReference type="GO" id="GO:0019203">
    <property type="term" value="F:carbohydrate phosphatase activity"/>
    <property type="evidence" value="ECO:0007669"/>
    <property type="project" value="InterPro"/>
</dbReference>
<name>A0AAD9IP83_PROWI</name>
<dbReference type="Pfam" id="PF22785">
    <property type="entry name" value="Tc-R-P"/>
    <property type="match status" value="1"/>
</dbReference>
<keyword evidence="1" id="KW-0378">Hydrolase</keyword>
<sequence length="207" mass="22145">MSERMGLYFHAITPNVIVGSQPRSAVDVAHLVDHQGVSAILNMQQDTDLRHWAVDLEGLRRAAAVRGVEYVRAPTVDFDAGSLRSTLPLAVARLLSLVRAGKRVYLHCTAGLGRAPAVCIAALYWDGLGILSPDAEDLVRLQEAYDHVTSIRACGPNKVSSEGPVDAIRGATGDLLSGSNVGNLQRHGPAAFATLHARDRKAILARL</sequence>
<dbReference type="GO" id="GO:0004721">
    <property type="term" value="F:phosphoprotein phosphatase activity"/>
    <property type="evidence" value="ECO:0007669"/>
    <property type="project" value="UniProtKB-KW"/>
</dbReference>
<keyword evidence="2" id="KW-0904">Protein phosphatase</keyword>
<evidence type="ECO:0000256" key="2">
    <source>
        <dbReference type="ARBA" id="ARBA00022912"/>
    </source>
</evidence>
<dbReference type="Proteomes" id="UP001255856">
    <property type="component" value="Unassembled WGS sequence"/>
</dbReference>
<proteinExistence type="predicted"/>
<dbReference type="SUPFAM" id="SSF52799">
    <property type="entry name" value="(Phosphotyrosine protein) phosphatases II"/>
    <property type="match status" value="1"/>
</dbReference>
<evidence type="ECO:0000256" key="1">
    <source>
        <dbReference type="ARBA" id="ARBA00022801"/>
    </source>
</evidence>
<accession>A0AAD9IP83</accession>
<dbReference type="InterPro" id="IPR045204">
    <property type="entry name" value="DSP_laforin-like"/>
</dbReference>
<dbReference type="InterPro" id="IPR000387">
    <property type="entry name" value="Tyr_Pase_dom"/>
</dbReference>
<dbReference type="AlphaFoldDB" id="A0AAD9IP83"/>
<dbReference type="EMBL" id="JASFZW010000002">
    <property type="protein sequence ID" value="KAK2079902.1"/>
    <property type="molecule type" value="Genomic_DNA"/>
</dbReference>
<evidence type="ECO:0000313" key="4">
    <source>
        <dbReference type="EMBL" id="KAK2079902.1"/>
    </source>
</evidence>
<dbReference type="GO" id="GO:2001070">
    <property type="term" value="F:starch binding"/>
    <property type="evidence" value="ECO:0007669"/>
    <property type="project" value="TreeGrafter"/>
</dbReference>
<dbReference type="PANTHER" id="PTHR46642">
    <property type="entry name" value="DUAL SPECIFICITY PHOSPHATASE, SUBGROUP, CATALYTIC DOMAIN"/>
    <property type="match status" value="1"/>
</dbReference>
<dbReference type="InterPro" id="IPR052832">
    <property type="entry name" value="Starch-Glucan_Phosphatase"/>
</dbReference>
<evidence type="ECO:0000313" key="5">
    <source>
        <dbReference type="Proteomes" id="UP001255856"/>
    </source>
</evidence>
<organism evidence="4 5">
    <name type="scientific">Prototheca wickerhamii</name>
    <dbReference type="NCBI Taxonomy" id="3111"/>
    <lineage>
        <taxon>Eukaryota</taxon>
        <taxon>Viridiplantae</taxon>
        <taxon>Chlorophyta</taxon>
        <taxon>core chlorophytes</taxon>
        <taxon>Trebouxiophyceae</taxon>
        <taxon>Chlorellales</taxon>
        <taxon>Chlorellaceae</taxon>
        <taxon>Prototheca</taxon>
    </lineage>
</organism>
<dbReference type="GO" id="GO:0009507">
    <property type="term" value="C:chloroplast"/>
    <property type="evidence" value="ECO:0007669"/>
    <property type="project" value="TreeGrafter"/>
</dbReference>
<dbReference type="GO" id="GO:0005983">
    <property type="term" value="P:starch catabolic process"/>
    <property type="evidence" value="ECO:0007669"/>
    <property type="project" value="TreeGrafter"/>
</dbReference>
<evidence type="ECO:0000259" key="3">
    <source>
        <dbReference type="PROSITE" id="PS50056"/>
    </source>
</evidence>
<keyword evidence="5" id="KW-1185">Reference proteome</keyword>
<feature type="domain" description="Tyrosine specific protein phosphatases" evidence="3">
    <location>
        <begin position="89"/>
        <end position="152"/>
    </location>
</feature>
<protein>
    <recommendedName>
        <fullName evidence="3">Tyrosine specific protein phosphatases domain-containing protein</fullName>
    </recommendedName>
</protein>
<dbReference type="InterPro" id="IPR029021">
    <property type="entry name" value="Prot-tyrosine_phosphatase-like"/>
</dbReference>
<dbReference type="PROSITE" id="PS50056">
    <property type="entry name" value="TYR_PHOSPHATASE_2"/>
    <property type="match status" value="1"/>
</dbReference>
<dbReference type="CDD" id="cd14526">
    <property type="entry name" value="DSP_laforin-like"/>
    <property type="match status" value="1"/>
</dbReference>
<gene>
    <name evidence="4" type="ORF">QBZ16_002297</name>
</gene>
<dbReference type="PANTHER" id="PTHR46642:SF2">
    <property type="entry name" value="PHOSPHOGLUCAN PHOSPHATASE LSF2, CHLOROPLASTIC"/>
    <property type="match status" value="1"/>
</dbReference>